<dbReference type="Proteomes" id="UP000188320">
    <property type="component" value="Unassembled WGS sequence"/>
</dbReference>
<dbReference type="EMBL" id="LSSK01000132">
    <property type="protein sequence ID" value="OMH84905.1"/>
    <property type="molecule type" value="Genomic_DNA"/>
</dbReference>
<accession>A0A1R1PVA1</accession>
<proteinExistence type="predicted"/>
<sequence>MTRLLYKSLPQQSLVPKVGVVTFKQTQYITFFLGLDTECLFTDLNHVQHHLDISINEIDSLRNSEIRVSIL</sequence>
<name>A0A1R1PVA1_ZANCU</name>
<gene>
    <name evidence="1" type="ORF">AX774_g1560</name>
</gene>
<comment type="caution">
    <text evidence="1">The sequence shown here is derived from an EMBL/GenBank/DDBJ whole genome shotgun (WGS) entry which is preliminary data.</text>
</comment>
<keyword evidence="2" id="KW-1185">Reference proteome</keyword>
<reference evidence="2" key="1">
    <citation type="submission" date="2017-01" db="EMBL/GenBank/DDBJ databases">
        <authorList>
            <person name="Wang Y."/>
            <person name="White M."/>
            <person name="Kvist S."/>
            <person name="Moncalvo J.-M."/>
        </authorList>
    </citation>
    <scope>NUCLEOTIDE SEQUENCE [LARGE SCALE GENOMIC DNA]</scope>
    <source>
        <strain evidence="2">COL-18-3</strain>
    </source>
</reference>
<organism evidence="1 2">
    <name type="scientific">Zancudomyces culisetae</name>
    <name type="common">Gut fungus</name>
    <name type="synonym">Smittium culisetae</name>
    <dbReference type="NCBI Taxonomy" id="1213189"/>
    <lineage>
        <taxon>Eukaryota</taxon>
        <taxon>Fungi</taxon>
        <taxon>Fungi incertae sedis</taxon>
        <taxon>Zoopagomycota</taxon>
        <taxon>Kickxellomycotina</taxon>
        <taxon>Harpellomycetes</taxon>
        <taxon>Harpellales</taxon>
        <taxon>Legeriomycetaceae</taxon>
        <taxon>Zancudomyces</taxon>
    </lineage>
</organism>
<protein>
    <submittedName>
        <fullName evidence="1">Uncharacterized protein</fullName>
    </submittedName>
</protein>
<evidence type="ECO:0000313" key="1">
    <source>
        <dbReference type="EMBL" id="OMH84905.1"/>
    </source>
</evidence>
<dbReference type="AlphaFoldDB" id="A0A1R1PVA1"/>
<evidence type="ECO:0000313" key="2">
    <source>
        <dbReference type="Proteomes" id="UP000188320"/>
    </source>
</evidence>